<keyword evidence="12" id="KW-0472">Membrane</keyword>
<evidence type="ECO:0000256" key="7">
    <source>
        <dbReference type="ARBA" id="ARBA00022741"/>
    </source>
</evidence>
<dbReference type="GO" id="GO:0006166">
    <property type="term" value="P:purine ribonucleoside salvage"/>
    <property type="evidence" value="ECO:0007669"/>
    <property type="project" value="UniProtKB-KW"/>
</dbReference>
<evidence type="ECO:0000256" key="12">
    <source>
        <dbReference type="SAM" id="Phobius"/>
    </source>
</evidence>
<evidence type="ECO:0000256" key="3">
    <source>
        <dbReference type="ARBA" id="ARBA00010688"/>
    </source>
</evidence>
<keyword evidence="15" id="KW-1185">Reference proteome</keyword>
<keyword evidence="8 11" id="KW-0418">Kinase</keyword>
<dbReference type="GO" id="GO:0044209">
    <property type="term" value="P:AMP salvage"/>
    <property type="evidence" value="ECO:0007669"/>
    <property type="project" value="UniProtKB-UniRule"/>
</dbReference>
<evidence type="ECO:0000256" key="5">
    <source>
        <dbReference type="ARBA" id="ARBA00022679"/>
    </source>
</evidence>
<dbReference type="GO" id="GO:0004001">
    <property type="term" value="F:adenosine kinase activity"/>
    <property type="evidence" value="ECO:0007669"/>
    <property type="project" value="UniProtKB-UniRule"/>
</dbReference>
<keyword evidence="5 11" id="KW-0808">Transferase</keyword>
<evidence type="ECO:0000256" key="6">
    <source>
        <dbReference type="ARBA" id="ARBA00022726"/>
    </source>
</evidence>
<dbReference type="OrthoDB" id="1649234at2759"/>
<evidence type="ECO:0000256" key="10">
    <source>
        <dbReference type="PIRSR" id="PIRSR601805-1"/>
    </source>
</evidence>
<proteinExistence type="inferred from homology"/>
<evidence type="ECO:0000256" key="1">
    <source>
        <dbReference type="ARBA" id="ARBA00001946"/>
    </source>
</evidence>
<dbReference type="UniPathway" id="UPA00588">
    <property type="reaction ID" value="UER00659"/>
</dbReference>
<dbReference type="GO" id="GO:0006144">
    <property type="term" value="P:purine nucleobase metabolic process"/>
    <property type="evidence" value="ECO:0007669"/>
    <property type="project" value="TreeGrafter"/>
</dbReference>
<dbReference type="GO" id="GO:0005524">
    <property type="term" value="F:ATP binding"/>
    <property type="evidence" value="ECO:0007669"/>
    <property type="project" value="UniProtKB-UniRule"/>
</dbReference>
<dbReference type="AlphaFoldDB" id="A0A830C487"/>
<accession>A0A830C487</accession>
<comment type="similarity">
    <text evidence="3 11">Belongs to the carbohydrate kinase PfkB family.</text>
</comment>
<keyword evidence="11" id="KW-0460">Magnesium</keyword>
<dbReference type="EMBL" id="BMAC01000350">
    <property type="protein sequence ID" value="GFP94450.1"/>
    <property type="molecule type" value="Genomic_DNA"/>
</dbReference>
<keyword evidence="12" id="KW-0812">Transmembrane</keyword>
<feature type="active site" description="Proton acceptor" evidence="10">
    <location>
        <position position="126"/>
    </location>
</feature>
<dbReference type="GO" id="GO:0005829">
    <property type="term" value="C:cytosol"/>
    <property type="evidence" value="ECO:0007669"/>
    <property type="project" value="TreeGrafter"/>
</dbReference>
<evidence type="ECO:0000313" key="15">
    <source>
        <dbReference type="Proteomes" id="UP000653305"/>
    </source>
</evidence>
<evidence type="ECO:0000256" key="4">
    <source>
        <dbReference type="ARBA" id="ARBA00012119"/>
    </source>
</evidence>
<evidence type="ECO:0000259" key="13">
    <source>
        <dbReference type="Pfam" id="PF00294"/>
    </source>
</evidence>
<keyword evidence="6 11" id="KW-0660">Purine salvage</keyword>
<dbReference type="PANTHER" id="PTHR45769">
    <property type="entry name" value="ADENOSINE KINASE"/>
    <property type="match status" value="1"/>
</dbReference>
<name>A0A830C487_9LAMI</name>
<dbReference type="EC" id="2.7.1.20" evidence="4 11"/>
<feature type="domain" description="Carbohydrate kinase PfkB" evidence="13">
    <location>
        <begin position="39"/>
        <end position="166"/>
    </location>
</feature>
<feature type="transmembrane region" description="Helical" evidence="12">
    <location>
        <begin position="20"/>
        <end position="40"/>
    </location>
</feature>
<keyword evidence="7 11" id="KW-0547">Nucleotide-binding</keyword>
<keyword evidence="9 11" id="KW-0067">ATP-binding</keyword>
<evidence type="ECO:0000256" key="11">
    <source>
        <dbReference type="RuleBase" id="RU368116"/>
    </source>
</evidence>
<sequence length="236" mass="26821">MVSESMMLVAERAAVNNKVLIRVMIGKFCILISGLLLFGFRYMDYVFGNEIEARAFAKAHHWETENVEEIALKISQMPKASGTYKRVTVITHGAGPVVVVEDENVKLFSVIPLSEEEVLDTNGAVDAFFGRFMSQLVLEKPTEECVNEGLYAASVVIQMPSVTYPEDVRVFKFLFSKDLICPYHRYILMLHAHVQIICFLSTTSYISNIDEISGFILFFSTNKMLQYFGIQFFLNH</sequence>
<organism evidence="14 15">
    <name type="scientific">Phtheirospermum japonicum</name>
    <dbReference type="NCBI Taxonomy" id="374723"/>
    <lineage>
        <taxon>Eukaryota</taxon>
        <taxon>Viridiplantae</taxon>
        <taxon>Streptophyta</taxon>
        <taxon>Embryophyta</taxon>
        <taxon>Tracheophyta</taxon>
        <taxon>Spermatophyta</taxon>
        <taxon>Magnoliopsida</taxon>
        <taxon>eudicotyledons</taxon>
        <taxon>Gunneridae</taxon>
        <taxon>Pentapetalae</taxon>
        <taxon>asterids</taxon>
        <taxon>lamiids</taxon>
        <taxon>Lamiales</taxon>
        <taxon>Orobanchaceae</taxon>
        <taxon>Orobanchaceae incertae sedis</taxon>
        <taxon>Phtheirospermum</taxon>
    </lineage>
</organism>
<dbReference type="SUPFAM" id="SSF53613">
    <property type="entry name" value="Ribokinase-like"/>
    <property type="match status" value="1"/>
</dbReference>
<dbReference type="Pfam" id="PF00294">
    <property type="entry name" value="PfkB"/>
    <property type="match status" value="1"/>
</dbReference>
<dbReference type="GO" id="GO:0005634">
    <property type="term" value="C:nucleus"/>
    <property type="evidence" value="ECO:0007669"/>
    <property type="project" value="TreeGrafter"/>
</dbReference>
<keyword evidence="12" id="KW-1133">Transmembrane helix</keyword>
<dbReference type="Proteomes" id="UP000653305">
    <property type="component" value="Unassembled WGS sequence"/>
</dbReference>
<dbReference type="InterPro" id="IPR029056">
    <property type="entry name" value="Ribokinase-like"/>
</dbReference>
<protein>
    <recommendedName>
        <fullName evidence="4 11">Adenosine kinase</fullName>
        <shortName evidence="11">AK</shortName>
        <ecNumber evidence="4 11">2.7.1.20</ecNumber>
    </recommendedName>
    <alternativeName>
        <fullName evidence="11">Adenosine 5'-phosphotransferase</fullName>
    </alternativeName>
</protein>
<comment type="catalytic activity">
    <reaction evidence="11">
        <text>adenosine + ATP = AMP + ADP + H(+)</text>
        <dbReference type="Rhea" id="RHEA:20824"/>
        <dbReference type="ChEBI" id="CHEBI:15378"/>
        <dbReference type="ChEBI" id="CHEBI:16335"/>
        <dbReference type="ChEBI" id="CHEBI:30616"/>
        <dbReference type="ChEBI" id="CHEBI:456215"/>
        <dbReference type="ChEBI" id="CHEBI:456216"/>
        <dbReference type="EC" id="2.7.1.20"/>
    </reaction>
</comment>
<evidence type="ECO:0000256" key="9">
    <source>
        <dbReference type="ARBA" id="ARBA00022840"/>
    </source>
</evidence>
<gene>
    <name evidence="14" type="ORF">PHJA_001589400</name>
</gene>
<dbReference type="PANTHER" id="PTHR45769:SF3">
    <property type="entry name" value="ADENOSINE KINASE"/>
    <property type="match status" value="1"/>
</dbReference>
<reference evidence="14" key="1">
    <citation type="submission" date="2020-07" db="EMBL/GenBank/DDBJ databases">
        <title>Ethylene signaling mediates host invasion by parasitic plants.</title>
        <authorList>
            <person name="Yoshida S."/>
        </authorList>
    </citation>
    <scope>NUCLEOTIDE SEQUENCE</scope>
    <source>
        <strain evidence="14">Okayama</strain>
    </source>
</reference>
<dbReference type="InterPro" id="IPR001805">
    <property type="entry name" value="Adenokinase"/>
</dbReference>
<comment type="pathway">
    <text evidence="2 11">Purine metabolism; AMP biosynthesis via salvage pathway; AMP from adenosine: step 1/1.</text>
</comment>
<comment type="caution">
    <text evidence="14">The sequence shown here is derived from an EMBL/GenBank/DDBJ whole genome shotgun (WGS) entry which is preliminary data.</text>
</comment>
<dbReference type="Gene3D" id="3.40.1190.20">
    <property type="match status" value="1"/>
</dbReference>
<dbReference type="InterPro" id="IPR011611">
    <property type="entry name" value="PfkB_dom"/>
</dbReference>
<comment type="function">
    <text evidence="11">ATP dependent phosphorylation of adenosine and other related nucleoside analogs to monophosphate derivatives.</text>
</comment>
<comment type="cofactor">
    <cofactor evidence="1 11">
        <name>Mg(2+)</name>
        <dbReference type="ChEBI" id="CHEBI:18420"/>
    </cofactor>
</comment>
<evidence type="ECO:0000313" key="14">
    <source>
        <dbReference type="EMBL" id="GFP94450.1"/>
    </source>
</evidence>
<evidence type="ECO:0000256" key="2">
    <source>
        <dbReference type="ARBA" id="ARBA00004801"/>
    </source>
</evidence>
<evidence type="ECO:0000256" key="8">
    <source>
        <dbReference type="ARBA" id="ARBA00022777"/>
    </source>
</evidence>